<name>A0A314XKR1_PRUYE</name>
<reference evidence="5 6" key="1">
    <citation type="submission" date="2018-02" db="EMBL/GenBank/DDBJ databases">
        <title>Draft genome of wild Prunus yedoensis var. nudiflora.</title>
        <authorList>
            <person name="Baek S."/>
            <person name="Kim J.-H."/>
            <person name="Choi K."/>
            <person name="Kim G.-B."/>
            <person name="Cho A."/>
            <person name="Jang H."/>
            <person name="Shin C.-H."/>
            <person name="Yu H.-J."/>
            <person name="Mun J.-H."/>
        </authorList>
    </citation>
    <scope>NUCLEOTIDE SEQUENCE [LARGE SCALE GENOMIC DNA]</scope>
    <source>
        <strain evidence="6">cv. Jeju island</strain>
        <tissue evidence="5">Leaf</tissue>
    </source>
</reference>
<keyword evidence="1" id="KW-0479">Metal-binding</keyword>
<dbReference type="Proteomes" id="UP000250321">
    <property type="component" value="Unassembled WGS sequence"/>
</dbReference>
<dbReference type="InterPro" id="IPR036770">
    <property type="entry name" value="Ankyrin_rpt-contain_sf"/>
</dbReference>
<dbReference type="InterPro" id="IPR002110">
    <property type="entry name" value="Ankyrin_rpt"/>
</dbReference>
<dbReference type="PROSITE" id="PS50297">
    <property type="entry name" value="ANK_REP_REGION"/>
    <property type="match status" value="2"/>
</dbReference>
<dbReference type="AlphaFoldDB" id="A0A314XKR1"/>
<dbReference type="Pfam" id="PF12796">
    <property type="entry name" value="Ank_2"/>
    <property type="match status" value="1"/>
</dbReference>
<keyword evidence="6" id="KW-1185">Reference proteome</keyword>
<dbReference type="OrthoDB" id="20872at2759"/>
<protein>
    <submittedName>
        <fullName evidence="5">ADP-ribosylation factor GTPase-activating protein AGD3</fullName>
    </submittedName>
</protein>
<feature type="repeat" description="ANK" evidence="3">
    <location>
        <begin position="44"/>
        <end position="76"/>
    </location>
</feature>
<dbReference type="GO" id="GO:0005096">
    <property type="term" value="F:GTPase activator activity"/>
    <property type="evidence" value="ECO:0007669"/>
    <property type="project" value="InterPro"/>
</dbReference>
<dbReference type="SUPFAM" id="SSF48403">
    <property type="entry name" value="Ankyrin repeat"/>
    <property type="match status" value="1"/>
</dbReference>
<evidence type="ECO:0000256" key="2">
    <source>
        <dbReference type="ARBA" id="ARBA00022833"/>
    </source>
</evidence>
<dbReference type="STRING" id="2094558.A0A314XKR1"/>
<feature type="repeat" description="ANK" evidence="3">
    <location>
        <begin position="77"/>
        <end position="109"/>
    </location>
</feature>
<dbReference type="SMART" id="SM00248">
    <property type="entry name" value="ANK"/>
    <property type="match status" value="3"/>
</dbReference>
<sequence length="165" mass="17818">MLLHEQTSHDQTSSCLAGDSLDRSSPSSSNLSGTSEGPAVEDLDGCTLLHLACETADIGMLELLLQYGANVNATDSRGQTPLDRCILRGRNTFAKLLLSRGADPRALNGDGKTPLELAVESTLMMVRSLLYYQNPMDDTIELQPSEDNGMDADIFVKRNKGIAFV</sequence>
<accession>A0A314XKR1</accession>
<proteinExistence type="predicted"/>
<evidence type="ECO:0000313" key="6">
    <source>
        <dbReference type="Proteomes" id="UP000250321"/>
    </source>
</evidence>
<evidence type="ECO:0000256" key="4">
    <source>
        <dbReference type="SAM" id="MobiDB-lite"/>
    </source>
</evidence>
<evidence type="ECO:0000313" key="5">
    <source>
        <dbReference type="EMBL" id="PQP94542.1"/>
    </source>
</evidence>
<comment type="caution">
    <text evidence="5">The sequence shown here is derived from an EMBL/GenBank/DDBJ whole genome shotgun (WGS) entry which is preliminary data.</text>
</comment>
<dbReference type="PANTHER" id="PTHR23180:SF160">
    <property type="entry name" value="ADP-RIBOSYLATION FACTOR GTPASE-ACTIVATING PROTEIN EFFECTOR PROTEIN 1"/>
    <property type="match status" value="1"/>
</dbReference>
<dbReference type="EMBL" id="PJQY01002340">
    <property type="protein sequence ID" value="PQP94542.1"/>
    <property type="molecule type" value="Genomic_DNA"/>
</dbReference>
<feature type="region of interest" description="Disordered" evidence="4">
    <location>
        <begin position="1"/>
        <end position="38"/>
    </location>
</feature>
<dbReference type="InterPro" id="IPR045258">
    <property type="entry name" value="ACAP1/2/3-like"/>
</dbReference>
<dbReference type="Gene3D" id="1.25.40.20">
    <property type="entry name" value="Ankyrin repeat-containing domain"/>
    <property type="match status" value="1"/>
</dbReference>
<organism evidence="5 6">
    <name type="scientific">Prunus yedoensis var. nudiflora</name>
    <dbReference type="NCBI Taxonomy" id="2094558"/>
    <lineage>
        <taxon>Eukaryota</taxon>
        <taxon>Viridiplantae</taxon>
        <taxon>Streptophyta</taxon>
        <taxon>Embryophyta</taxon>
        <taxon>Tracheophyta</taxon>
        <taxon>Spermatophyta</taxon>
        <taxon>Magnoliopsida</taxon>
        <taxon>eudicotyledons</taxon>
        <taxon>Gunneridae</taxon>
        <taxon>Pentapetalae</taxon>
        <taxon>rosids</taxon>
        <taxon>fabids</taxon>
        <taxon>Rosales</taxon>
        <taxon>Rosaceae</taxon>
        <taxon>Amygdaloideae</taxon>
        <taxon>Amygdaleae</taxon>
        <taxon>Prunus</taxon>
    </lineage>
</organism>
<dbReference type="PROSITE" id="PS50088">
    <property type="entry name" value="ANK_REPEAT"/>
    <property type="match status" value="2"/>
</dbReference>
<gene>
    <name evidence="5" type="ORF">Pyn_10383</name>
</gene>
<evidence type="ECO:0000256" key="3">
    <source>
        <dbReference type="PROSITE-ProRule" id="PRU00023"/>
    </source>
</evidence>
<feature type="compositionally biased region" description="Low complexity" evidence="4">
    <location>
        <begin position="23"/>
        <end position="35"/>
    </location>
</feature>
<evidence type="ECO:0000256" key="1">
    <source>
        <dbReference type="ARBA" id="ARBA00022723"/>
    </source>
</evidence>
<keyword evidence="3" id="KW-0040">ANK repeat</keyword>
<dbReference type="GO" id="GO:0046872">
    <property type="term" value="F:metal ion binding"/>
    <property type="evidence" value="ECO:0007669"/>
    <property type="project" value="UniProtKB-KW"/>
</dbReference>
<dbReference type="PANTHER" id="PTHR23180">
    <property type="entry name" value="CENTAURIN/ARF"/>
    <property type="match status" value="1"/>
</dbReference>
<keyword evidence="2" id="KW-0862">Zinc</keyword>